<comment type="catalytic activity">
    <reaction evidence="7">
        <text>L-threonyl-[protein] + ATP = O-phospho-L-threonyl-[protein] + ADP + H(+)</text>
        <dbReference type="Rhea" id="RHEA:46608"/>
        <dbReference type="Rhea" id="RHEA-COMP:11060"/>
        <dbReference type="Rhea" id="RHEA-COMP:11605"/>
        <dbReference type="ChEBI" id="CHEBI:15378"/>
        <dbReference type="ChEBI" id="CHEBI:30013"/>
        <dbReference type="ChEBI" id="CHEBI:30616"/>
        <dbReference type="ChEBI" id="CHEBI:61977"/>
        <dbReference type="ChEBI" id="CHEBI:456216"/>
        <dbReference type="EC" id="2.7.11.1"/>
    </reaction>
</comment>
<dbReference type="GO" id="GO:0005737">
    <property type="term" value="C:cytoplasm"/>
    <property type="evidence" value="ECO:0007669"/>
    <property type="project" value="TreeGrafter"/>
</dbReference>
<dbReference type="GO" id="GO:0005524">
    <property type="term" value="F:ATP binding"/>
    <property type="evidence" value="ECO:0007669"/>
    <property type="project" value="UniProtKB-KW"/>
</dbReference>
<dbReference type="InterPro" id="IPR000719">
    <property type="entry name" value="Prot_kinase_dom"/>
</dbReference>
<evidence type="ECO:0000256" key="6">
    <source>
        <dbReference type="ARBA" id="ARBA00022840"/>
    </source>
</evidence>
<evidence type="ECO:0000256" key="1">
    <source>
        <dbReference type="ARBA" id="ARBA00012513"/>
    </source>
</evidence>
<gene>
    <name evidence="11" type="ORF">TPC1_13295</name>
</gene>
<keyword evidence="3" id="KW-0808">Transferase</keyword>
<accession>A0A146KC87</accession>
<dbReference type="EMBL" id="GDID01002449">
    <property type="protein sequence ID" value="JAP94157.1"/>
    <property type="molecule type" value="Transcribed_RNA"/>
</dbReference>
<comment type="catalytic activity">
    <reaction evidence="8">
        <text>L-seryl-[protein] + ATP = O-phospho-L-seryl-[protein] + ADP + H(+)</text>
        <dbReference type="Rhea" id="RHEA:17989"/>
        <dbReference type="Rhea" id="RHEA-COMP:9863"/>
        <dbReference type="Rhea" id="RHEA-COMP:11604"/>
        <dbReference type="ChEBI" id="CHEBI:15378"/>
        <dbReference type="ChEBI" id="CHEBI:29999"/>
        <dbReference type="ChEBI" id="CHEBI:30616"/>
        <dbReference type="ChEBI" id="CHEBI:83421"/>
        <dbReference type="ChEBI" id="CHEBI:456216"/>
        <dbReference type="EC" id="2.7.11.1"/>
    </reaction>
</comment>
<feature type="domain" description="Protein kinase" evidence="10">
    <location>
        <begin position="13"/>
        <end position="297"/>
    </location>
</feature>
<feature type="coiled-coil region" evidence="9">
    <location>
        <begin position="359"/>
        <end position="386"/>
    </location>
</feature>
<dbReference type="SUPFAM" id="SSF56112">
    <property type="entry name" value="Protein kinase-like (PK-like)"/>
    <property type="match status" value="1"/>
</dbReference>
<dbReference type="Pfam" id="PF00069">
    <property type="entry name" value="Pkinase"/>
    <property type="match status" value="1"/>
</dbReference>
<evidence type="ECO:0000256" key="8">
    <source>
        <dbReference type="ARBA" id="ARBA00048679"/>
    </source>
</evidence>
<dbReference type="GO" id="GO:0004674">
    <property type="term" value="F:protein serine/threonine kinase activity"/>
    <property type="evidence" value="ECO:0007669"/>
    <property type="project" value="UniProtKB-KW"/>
</dbReference>
<reference evidence="11" key="1">
    <citation type="submission" date="2015-07" db="EMBL/GenBank/DDBJ databases">
        <title>Adaptation to a free-living lifestyle via gene acquisitions in the diplomonad Trepomonas sp. PC1.</title>
        <authorList>
            <person name="Xu F."/>
            <person name="Jerlstrom-Hultqvist J."/>
            <person name="Kolisko M."/>
            <person name="Simpson A.G.B."/>
            <person name="Roger A.J."/>
            <person name="Svard S.G."/>
            <person name="Andersson J.O."/>
        </authorList>
    </citation>
    <scope>NUCLEOTIDE SEQUENCE</scope>
    <source>
        <strain evidence="11">PC1</strain>
    </source>
</reference>
<evidence type="ECO:0000256" key="2">
    <source>
        <dbReference type="ARBA" id="ARBA00022527"/>
    </source>
</evidence>
<name>A0A146KC87_9EUKA</name>
<dbReference type="Gene3D" id="1.10.510.10">
    <property type="entry name" value="Transferase(Phosphotransferase) domain 1"/>
    <property type="match status" value="1"/>
</dbReference>
<dbReference type="PANTHER" id="PTHR22967:SF57">
    <property type="entry name" value="AUXILIN, ISOFORM A-RELATED"/>
    <property type="match status" value="1"/>
</dbReference>
<dbReference type="AlphaFoldDB" id="A0A146KC87"/>
<evidence type="ECO:0000256" key="3">
    <source>
        <dbReference type="ARBA" id="ARBA00022679"/>
    </source>
</evidence>
<keyword evidence="9" id="KW-0175">Coiled coil</keyword>
<dbReference type="InterPro" id="IPR011009">
    <property type="entry name" value="Kinase-like_dom_sf"/>
</dbReference>
<feature type="non-terminal residue" evidence="11">
    <location>
        <position position="1"/>
    </location>
</feature>
<evidence type="ECO:0000259" key="10">
    <source>
        <dbReference type="PROSITE" id="PS50011"/>
    </source>
</evidence>
<organism evidence="11">
    <name type="scientific">Trepomonas sp. PC1</name>
    <dbReference type="NCBI Taxonomy" id="1076344"/>
    <lineage>
        <taxon>Eukaryota</taxon>
        <taxon>Metamonada</taxon>
        <taxon>Diplomonadida</taxon>
        <taxon>Hexamitidae</taxon>
        <taxon>Hexamitinae</taxon>
        <taxon>Trepomonas</taxon>
    </lineage>
</organism>
<evidence type="ECO:0000313" key="11">
    <source>
        <dbReference type="EMBL" id="JAP94157.1"/>
    </source>
</evidence>
<evidence type="ECO:0000256" key="5">
    <source>
        <dbReference type="ARBA" id="ARBA00022777"/>
    </source>
</evidence>
<proteinExistence type="predicted"/>
<keyword evidence="6" id="KW-0067">ATP-binding</keyword>
<evidence type="ECO:0000256" key="4">
    <source>
        <dbReference type="ARBA" id="ARBA00022741"/>
    </source>
</evidence>
<dbReference type="EC" id="2.7.11.1" evidence="1"/>
<dbReference type="PROSITE" id="PS50011">
    <property type="entry name" value="PROTEIN_KINASE_DOM"/>
    <property type="match status" value="1"/>
</dbReference>
<dbReference type="SMART" id="SM00220">
    <property type="entry name" value="S_TKc"/>
    <property type="match status" value="1"/>
</dbReference>
<evidence type="ECO:0000256" key="9">
    <source>
        <dbReference type="SAM" id="Coils"/>
    </source>
</evidence>
<dbReference type="PANTHER" id="PTHR22967">
    <property type="entry name" value="SERINE/THREONINE PROTEIN KINASE"/>
    <property type="match status" value="1"/>
</dbReference>
<keyword evidence="2" id="KW-0723">Serine/threonine-protein kinase</keyword>
<evidence type="ECO:0000256" key="7">
    <source>
        <dbReference type="ARBA" id="ARBA00047899"/>
    </source>
</evidence>
<protein>
    <recommendedName>
        <fullName evidence="1">non-specific serine/threonine protein kinase</fullName>
        <ecNumber evidence="1">2.7.11.1</ecNumber>
    </recommendedName>
</protein>
<keyword evidence="5 11" id="KW-0418">Kinase</keyword>
<sequence>QAPKTLKYQDQSIRLTKIIGKGSFADIIDTNNQSYVVKQMHIQSAEMLSSAFSEVFFQNSCKHQNIVRIYAVYLNGQQISDFRSQAIKNIKIPCVFQILMERCQFQLFNLLLKQKLNESQILQVSIGIAAGLYQMHLQNIANRDLKIENILLTSQQLNAASIKICDLGSSTDQQYSGDQLIKNPQLRNQLQNEIQAQTTPQYRAPEQIDLFSRMDVTVKVDIFAFGCILYRLMYNQPAFPADEILANFNAKFTLKDETEKWQVKYSTTLKQILTQCLQQKPNNRMNAKELFEKLNTLTSYQVQFQSQKQEIENWQTIKMGQSVNLVKTQLSSQKVLDFKKESFQLDFFEIKTEEKPKKRSLLKEKEEILSRNKANLKAKNEIQNEQVEWGEFQECKPEKQFEEQIITQQNQISNQINPQSESEDLINFDSEEKIQTNVDFAQIQQKLEHAEDFGDFQENDEWGCFQEAKLDEFLDFSQAVHVFNQQQFDQIIINCQMVSTTKTLSQELVSPFLQLIELVFQEQKIDFENVQKIEELQKILQQRSNEVEFKILCCLQQIAVYGSLEADAHNKGKIDLFYKGMDQLNSKYKKFNIYDSVINAIKKKYK</sequence>
<keyword evidence="4" id="KW-0547">Nucleotide-binding</keyword>